<feature type="domain" description="DUF4139" evidence="2">
    <location>
        <begin position="187"/>
        <end position="481"/>
    </location>
</feature>
<evidence type="ECO:0000259" key="2">
    <source>
        <dbReference type="Pfam" id="PF13598"/>
    </source>
</evidence>
<reference evidence="3 4" key="1">
    <citation type="journal article" date="2018" name="Nat. Biotechnol.">
        <title>A standardized bacterial taxonomy based on genome phylogeny substantially revises the tree of life.</title>
        <authorList>
            <person name="Parks D.H."/>
            <person name="Chuvochina M."/>
            <person name="Waite D.W."/>
            <person name="Rinke C."/>
            <person name="Skarshewski A."/>
            <person name="Chaumeil P.A."/>
            <person name="Hugenholtz P."/>
        </authorList>
    </citation>
    <scope>NUCLEOTIDE SEQUENCE [LARGE SCALE GENOMIC DNA]</scope>
    <source>
        <strain evidence="3">UBA9958</strain>
    </source>
</reference>
<comment type="caution">
    <text evidence="3">The sequence shown here is derived from an EMBL/GenBank/DDBJ whole genome shotgun (WGS) entry which is preliminary data.</text>
</comment>
<sequence>MPNQYKFIVLCVLSVLSTNVLSADSDEITSSLHDQQSIAVTIYNNNLALIKDQRKVKLNSGLNHLALRDVSAQIRPETALLRSISHKGSFDTLEQNFDFDLLTPQKLLEKYVGKTVRVISTNPATGIETSEQASVLSANNGVVMKIGNRIETGVPGRIVYDNVPENLRDRPTLITKVINKTVGEQSVELSYLTGGLDWKADYVAELSPKEDSLDLSGWVTLTNTSGTRYQNAKLQLVAGDVNRVQEDHSRAMTMRKGLAMAAEAVAPMAEESLLEYHLYSLDRQTTIEENQTKQVALLSASQVPARKELVLRGSDYYYNSSYGDLGQKLKVSVFVDFDNKEAAKLGMPLPKGIMRVYKKDSQGNAQFVGEDRIDHTPKNETVRLKLGEAFDVTADKKQSDFKILPRPSKASSMFESAYEIVIKNAKKERVSVTVQEPIPADWKIIKESHPSQKATSNTAVWKIDVPAEGKITLNYRVQVKY</sequence>
<feature type="chain" id="PRO_5016668752" evidence="1">
    <location>
        <begin position="23"/>
        <end position="481"/>
    </location>
</feature>
<feature type="signal peptide" evidence="1">
    <location>
        <begin position="1"/>
        <end position="22"/>
    </location>
</feature>
<dbReference type="AlphaFoldDB" id="A0A351R8C7"/>
<name>A0A351R8C7_9PROT</name>
<dbReference type="EMBL" id="DNAA01000026">
    <property type="protein sequence ID" value="HBA08298.1"/>
    <property type="molecule type" value="Genomic_DNA"/>
</dbReference>
<protein>
    <submittedName>
        <fullName evidence="3">DUF4139 domain-containing protein</fullName>
    </submittedName>
</protein>
<dbReference type="Pfam" id="PF13598">
    <property type="entry name" value="DUF4139"/>
    <property type="match status" value="1"/>
</dbReference>
<dbReference type="InterPro" id="IPR037291">
    <property type="entry name" value="DUF4139"/>
</dbReference>
<evidence type="ECO:0000313" key="4">
    <source>
        <dbReference type="Proteomes" id="UP000264313"/>
    </source>
</evidence>
<accession>A0A351R8C7</accession>
<dbReference type="PANTHER" id="PTHR38075:SF1">
    <property type="entry name" value="DUF4139 DOMAIN-CONTAINING PROTEIN"/>
    <property type="match status" value="1"/>
</dbReference>
<organism evidence="3 4">
    <name type="scientific">Methylotenera mobilis</name>
    <dbReference type="NCBI Taxonomy" id="359408"/>
    <lineage>
        <taxon>Bacteria</taxon>
        <taxon>Pseudomonadati</taxon>
        <taxon>Pseudomonadota</taxon>
        <taxon>Betaproteobacteria</taxon>
        <taxon>Nitrosomonadales</taxon>
        <taxon>Methylophilaceae</taxon>
        <taxon>Methylotenera</taxon>
    </lineage>
</organism>
<dbReference type="STRING" id="1132855.GCA_000384255_01468"/>
<dbReference type="Proteomes" id="UP000264313">
    <property type="component" value="Unassembled WGS sequence"/>
</dbReference>
<evidence type="ECO:0000313" key="3">
    <source>
        <dbReference type="EMBL" id="HBA08298.1"/>
    </source>
</evidence>
<proteinExistence type="predicted"/>
<gene>
    <name evidence="3" type="ORF">DCW48_01025</name>
</gene>
<evidence type="ECO:0000256" key="1">
    <source>
        <dbReference type="SAM" id="SignalP"/>
    </source>
</evidence>
<keyword evidence="1" id="KW-0732">Signal</keyword>
<dbReference type="PANTHER" id="PTHR38075">
    <property type="entry name" value="DUF4139 DOMAIN-CONTAINING PROTEIN"/>
    <property type="match status" value="1"/>
</dbReference>